<dbReference type="InterPro" id="IPR052197">
    <property type="entry name" value="ComplexI_49kDa-like"/>
</dbReference>
<evidence type="ECO:0000313" key="3">
    <source>
        <dbReference type="EMBL" id="PDW02523.1"/>
    </source>
</evidence>
<evidence type="ECO:0000259" key="2">
    <source>
        <dbReference type="Pfam" id="PF00346"/>
    </source>
</evidence>
<dbReference type="GO" id="GO:0048038">
    <property type="term" value="F:quinone binding"/>
    <property type="evidence" value="ECO:0007669"/>
    <property type="project" value="InterPro"/>
</dbReference>
<dbReference type="PANTHER" id="PTHR43485">
    <property type="entry name" value="HYDROGENASE-4 COMPONENT G"/>
    <property type="match status" value="1"/>
</dbReference>
<keyword evidence="1" id="KW-0560">Oxidoreductase</keyword>
<dbReference type="InterPro" id="IPR001135">
    <property type="entry name" value="NADH_Q_OxRdtase_suD"/>
</dbReference>
<dbReference type="SUPFAM" id="SSF56762">
    <property type="entry name" value="HydB/Nqo4-like"/>
    <property type="match status" value="1"/>
</dbReference>
<dbReference type="Pfam" id="PF00346">
    <property type="entry name" value="Complex1_49kDa"/>
    <property type="match status" value="1"/>
</dbReference>
<evidence type="ECO:0000256" key="1">
    <source>
        <dbReference type="ARBA" id="ARBA00023002"/>
    </source>
</evidence>
<proteinExistence type="predicted"/>
<sequence>MLALKPKAPALTRTQRMVLRVDGEQIADVEYRPDRADPGPFAQVGRMGAERLVATAAGFCPSCGVAHALAFCQAVESLAGVEIPERAAVLRVLVAELERAASHLTTVGALFDALGMPEPSRIFAHHSQTLREALHNLAGKPAGAWLLPGGINHDVALTALDVPATLARQTLTALFKLTDRLIGGRGLLARTVEVGGITTSAAEQFMLAGPLGRAAGLRADLRLDASYAAYKRLPPELVVQEGGDVYARMLVLMLEALESLKLVEEAANDPPSGAVSCPLPTKLPGGIGMSAVEAPRGPLRYRVEASDGRISAVTVQLAPQLDRLLARTLLTTSYVDDAALILLSTDPCDACLGAVHE</sequence>
<dbReference type="EMBL" id="NQWI01000063">
    <property type="protein sequence ID" value="PDW02523.1"/>
    <property type="molecule type" value="Genomic_DNA"/>
</dbReference>
<dbReference type="Gene3D" id="1.10.645.10">
    <property type="entry name" value="Cytochrome-c3 Hydrogenase, chain B"/>
    <property type="match status" value="1"/>
</dbReference>
<dbReference type="PANTHER" id="PTHR43485:SF1">
    <property type="entry name" value="FORMATE HYDROGENLYASE SUBUNIT 5-RELATED"/>
    <property type="match status" value="1"/>
</dbReference>
<accession>A0A2A6RHV3</accession>
<protein>
    <recommendedName>
        <fullName evidence="2">NADH-quinone oxidoreductase subunit D domain-containing protein</fullName>
    </recommendedName>
</protein>
<keyword evidence="4" id="KW-1185">Reference proteome</keyword>
<evidence type="ECO:0000313" key="4">
    <source>
        <dbReference type="Proteomes" id="UP000220527"/>
    </source>
</evidence>
<name>A0A2A6RHV3_9CHLR</name>
<dbReference type="RefSeq" id="WP_097644628.1">
    <property type="nucleotide sequence ID" value="NZ_NQWI01000063.1"/>
</dbReference>
<gene>
    <name evidence="3" type="ORF">CJ255_13475</name>
</gene>
<dbReference type="GO" id="GO:0016651">
    <property type="term" value="F:oxidoreductase activity, acting on NAD(P)H"/>
    <property type="evidence" value="ECO:0007669"/>
    <property type="project" value="InterPro"/>
</dbReference>
<comment type="caution">
    <text evidence="3">The sequence shown here is derived from an EMBL/GenBank/DDBJ whole genome shotgun (WGS) entry which is preliminary data.</text>
</comment>
<reference evidence="4" key="1">
    <citation type="submission" date="2017-08" db="EMBL/GenBank/DDBJ databases">
        <authorList>
            <person name="Grouzdev D.S."/>
            <person name="Gaisin V.A."/>
            <person name="Rysina M.S."/>
            <person name="Gorlenko V.M."/>
        </authorList>
    </citation>
    <scope>NUCLEOTIDE SEQUENCE [LARGE SCALE GENOMIC DNA]</scope>
    <source>
        <strain evidence="4">Kir15-3F</strain>
    </source>
</reference>
<organism evidence="3 4">
    <name type="scientific">Candidatus Viridilinea mediisalina</name>
    <dbReference type="NCBI Taxonomy" id="2024553"/>
    <lineage>
        <taxon>Bacteria</taxon>
        <taxon>Bacillati</taxon>
        <taxon>Chloroflexota</taxon>
        <taxon>Chloroflexia</taxon>
        <taxon>Chloroflexales</taxon>
        <taxon>Chloroflexineae</taxon>
        <taxon>Oscillochloridaceae</taxon>
        <taxon>Candidatus Viridilinea</taxon>
    </lineage>
</organism>
<dbReference type="AlphaFoldDB" id="A0A2A6RHV3"/>
<dbReference type="InterPro" id="IPR029014">
    <property type="entry name" value="NiFe-Hase_large"/>
</dbReference>
<dbReference type="GO" id="GO:0051287">
    <property type="term" value="F:NAD binding"/>
    <property type="evidence" value="ECO:0007669"/>
    <property type="project" value="InterPro"/>
</dbReference>
<feature type="domain" description="NADH-quinone oxidoreductase subunit D" evidence="2">
    <location>
        <begin position="144"/>
        <end position="276"/>
    </location>
</feature>
<dbReference type="Proteomes" id="UP000220527">
    <property type="component" value="Unassembled WGS sequence"/>
</dbReference>